<gene>
    <name evidence="3" type="primary">TT10_10</name>
    <name evidence="3" type="ORF">CK203_006829</name>
</gene>
<dbReference type="AlphaFoldDB" id="A0A438KC62"/>
<dbReference type="GO" id="GO:0005507">
    <property type="term" value="F:copper ion binding"/>
    <property type="evidence" value="ECO:0007669"/>
    <property type="project" value="InterPro"/>
</dbReference>
<dbReference type="SUPFAM" id="SSF49503">
    <property type="entry name" value="Cupredoxins"/>
    <property type="match status" value="1"/>
</dbReference>
<reference evidence="3 4" key="1">
    <citation type="journal article" date="2018" name="PLoS Genet.">
        <title>Population sequencing reveals clonal diversity and ancestral inbreeding in the grapevine cultivar Chardonnay.</title>
        <authorList>
            <person name="Roach M.J."/>
            <person name="Johnson D.L."/>
            <person name="Bohlmann J."/>
            <person name="van Vuuren H.J."/>
            <person name="Jones S.J."/>
            <person name="Pretorius I.S."/>
            <person name="Schmidt S.A."/>
            <person name="Borneman A.R."/>
        </authorList>
    </citation>
    <scope>NUCLEOTIDE SEQUENCE [LARGE SCALE GENOMIC DNA]</scope>
    <source>
        <strain evidence="4">cv. Chardonnay</strain>
        <tissue evidence="3">Leaf</tissue>
    </source>
</reference>
<evidence type="ECO:0000313" key="3">
    <source>
        <dbReference type="EMBL" id="RVX18784.1"/>
    </source>
</evidence>
<sequence>MVSWLVEFRLVMFRLFVKEIITAKLKGSDANGLRSIGNFYFLFGGSEVKHELMVALWDDKLLKLVLKQHMTSMRQFLGYDELRIRWVDLGLKKSNFTRLCSTKSMLTVNESFLGPVIPIHRGNKVYVNVQNEGDYAVTIHWQ</sequence>
<evidence type="ECO:0000313" key="4">
    <source>
        <dbReference type="Proteomes" id="UP000288805"/>
    </source>
</evidence>
<organism evidence="3 4">
    <name type="scientific">Vitis vinifera</name>
    <name type="common">Grape</name>
    <dbReference type="NCBI Taxonomy" id="29760"/>
    <lineage>
        <taxon>Eukaryota</taxon>
        <taxon>Viridiplantae</taxon>
        <taxon>Streptophyta</taxon>
        <taxon>Embryophyta</taxon>
        <taxon>Tracheophyta</taxon>
        <taxon>Spermatophyta</taxon>
        <taxon>Magnoliopsida</taxon>
        <taxon>eudicotyledons</taxon>
        <taxon>Gunneridae</taxon>
        <taxon>Pentapetalae</taxon>
        <taxon>rosids</taxon>
        <taxon>Vitales</taxon>
        <taxon>Vitaceae</taxon>
        <taxon>Viteae</taxon>
        <taxon>Vitis</taxon>
    </lineage>
</organism>
<dbReference type="Pfam" id="PF07732">
    <property type="entry name" value="Cu-oxidase_3"/>
    <property type="match status" value="1"/>
</dbReference>
<evidence type="ECO:0000256" key="1">
    <source>
        <dbReference type="ARBA" id="ARBA00010609"/>
    </source>
</evidence>
<comment type="caution">
    <text evidence="3">The sequence shown here is derived from an EMBL/GenBank/DDBJ whole genome shotgun (WGS) entry which is preliminary data.</text>
</comment>
<dbReference type="Proteomes" id="UP000288805">
    <property type="component" value="Unassembled WGS sequence"/>
</dbReference>
<dbReference type="InterPro" id="IPR008972">
    <property type="entry name" value="Cupredoxin"/>
</dbReference>
<evidence type="ECO:0000259" key="2">
    <source>
        <dbReference type="Pfam" id="PF07732"/>
    </source>
</evidence>
<dbReference type="EMBL" id="QGNW01000010">
    <property type="protein sequence ID" value="RVX18784.1"/>
    <property type="molecule type" value="Genomic_DNA"/>
</dbReference>
<dbReference type="Gene3D" id="2.60.40.420">
    <property type="entry name" value="Cupredoxins - blue copper proteins"/>
    <property type="match status" value="1"/>
</dbReference>
<protein>
    <submittedName>
        <fullName evidence="3">Laccase-15</fullName>
    </submittedName>
</protein>
<accession>A0A438KC62</accession>
<comment type="similarity">
    <text evidence="1">Belongs to the multicopper oxidase family.</text>
</comment>
<feature type="domain" description="Plastocyanin-like" evidence="2">
    <location>
        <begin position="92"/>
        <end position="142"/>
    </location>
</feature>
<name>A0A438KC62_VITVI</name>
<dbReference type="InterPro" id="IPR011707">
    <property type="entry name" value="Cu-oxidase-like_N"/>
</dbReference>
<proteinExistence type="inferred from homology"/>